<dbReference type="SUPFAM" id="SSF51735">
    <property type="entry name" value="NAD(P)-binding Rossmann-fold domains"/>
    <property type="match status" value="1"/>
</dbReference>
<dbReference type="GeneID" id="68096438"/>
<protein>
    <recommendedName>
        <fullName evidence="2">Thioester reductase (TE) domain-containing protein</fullName>
    </recommendedName>
</protein>
<keyword evidence="1" id="KW-0560">Oxidoreductase</keyword>
<evidence type="ECO:0000256" key="1">
    <source>
        <dbReference type="ARBA" id="ARBA00023002"/>
    </source>
</evidence>
<dbReference type="PANTHER" id="PTHR10366">
    <property type="entry name" value="NAD DEPENDENT EPIMERASE/DEHYDRATASE"/>
    <property type="match status" value="1"/>
</dbReference>
<feature type="domain" description="Thioester reductase (TE)" evidence="2">
    <location>
        <begin position="13"/>
        <end position="254"/>
    </location>
</feature>
<proteinExistence type="predicted"/>
<dbReference type="PANTHER" id="PTHR10366:SF564">
    <property type="entry name" value="STEROL-4-ALPHA-CARBOXYLATE 3-DEHYDROGENASE, DECARBOXYLATING"/>
    <property type="match status" value="1"/>
</dbReference>
<comment type="caution">
    <text evidence="3">The sequence shown here is derived from an EMBL/GenBank/DDBJ whole genome shotgun (WGS) entry which is preliminary data.</text>
</comment>
<gene>
    <name evidence="3" type="ORF">C9374_003983</name>
</gene>
<dbReference type="Gene3D" id="3.40.50.720">
    <property type="entry name" value="NAD(P)-binding Rossmann-like Domain"/>
    <property type="match status" value="1"/>
</dbReference>
<sequence>MSSSTAPPIRVCVTGANGFIASHIIYQLLTSSTHHYMIQGTVRSLQNGKQQELYNGLLKYDSQQPNGPKLSLSLLQERLHLFEADLNQKGSYKKAIENCRFVLHTASPFKMQVQDPQKDLVDPAVNGTLDILQECVSVRLTQSIHHDSPGDDRLQRIILTSSMAAMFDTAFEEDHAYNEDDWNEVSSLNKNAYYYSKTCAEKAAWNYMNEVESKYGKDFLELAVINPSTVLGEAVYEKQVNQSHEIISQIVNGNFPVIFKIGFVVVDVKDVARAHILAMELDMNNSQRFLPSRRERFFIASDTILMKDLVEYLRSDDVYGNNKKMLKNLPTTKMEGWFGNVLCRVATVFEPQGVRQFLESNLGRPPKIDNSKSRNVLGVKYADWRELVKVTTKFLTQAGAIKLQ</sequence>
<evidence type="ECO:0000313" key="4">
    <source>
        <dbReference type="Proteomes" id="UP000816034"/>
    </source>
</evidence>
<dbReference type="InterPro" id="IPR050425">
    <property type="entry name" value="NAD(P)_dehydrat-like"/>
</dbReference>
<evidence type="ECO:0000259" key="2">
    <source>
        <dbReference type="Pfam" id="PF07993"/>
    </source>
</evidence>
<dbReference type="EMBL" id="PYSW02000001">
    <property type="protein sequence ID" value="KAG2394219.1"/>
    <property type="molecule type" value="Genomic_DNA"/>
</dbReference>
<evidence type="ECO:0000313" key="3">
    <source>
        <dbReference type="EMBL" id="KAG2394219.1"/>
    </source>
</evidence>
<name>A0AA88H6L7_NAELO</name>
<dbReference type="AlphaFoldDB" id="A0AA88H6L7"/>
<dbReference type="RefSeq" id="XP_044556113.1">
    <property type="nucleotide sequence ID" value="XM_044693571.1"/>
</dbReference>
<organism evidence="3 4">
    <name type="scientific">Naegleria lovaniensis</name>
    <name type="common">Amoeba</name>
    <dbReference type="NCBI Taxonomy" id="51637"/>
    <lineage>
        <taxon>Eukaryota</taxon>
        <taxon>Discoba</taxon>
        <taxon>Heterolobosea</taxon>
        <taxon>Tetramitia</taxon>
        <taxon>Eutetramitia</taxon>
        <taxon>Vahlkampfiidae</taxon>
        <taxon>Naegleria</taxon>
    </lineage>
</organism>
<dbReference type="GO" id="GO:0016616">
    <property type="term" value="F:oxidoreductase activity, acting on the CH-OH group of donors, NAD or NADP as acceptor"/>
    <property type="evidence" value="ECO:0007669"/>
    <property type="project" value="TreeGrafter"/>
</dbReference>
<reference evidence="3 4" key="1">
    <citation type="journal article" date="2018" name="BMC Genomics">
        <title>The genome of Naegleria lovaniensis, the basis for a comparative approach to unravel pathogenicity factors of the human pathogenic amoeba N. fowleri.</title>
        <authorList>
            <person name="Liechti N."/>
            <person name="Schurch N."/>
            <person name="Bruggmann R."/>
            <person name="Wittwer M."/>
        </authorList>
    </citation>
    <scope>NUCLEOTIDE SEQUENCE [LARGE SCALE GENOMIC DNA]</scope>
    <source>
        <strain evidence="3 4">ATCC 30569</strain>
    </source>
</reference>
<keyword evidence="4" id="KW-1185">Reference proteome</keyword>
<dbReference type="InterPro" id="IPR036291">
    <property type="entry name" value="NAD(P)-bd_dom_sf"/>
</dbReference>
<dbReference type="InterPro" id="IPR013120">
    <property type="entry name" value="FAR_NAD-bd"/>
</dbReference>
<accession>A0AA88H6L7</accession>
<dbReference type="Pfam" id="PF07993">
    <property type="entry name" value="NAD_binding_4"/>
    <property type="match status" value="1"/>
</dbReference>
<dbReference type="Proteomes" id="UP000816034">
    <property type="component" value="Unassembled WGS sequence"/>
</dbReference>